<dbReference type="OrthoDB" id="114727at2759"/>
<keyword evidence="4" id="KW-0460">Magnesium</keyword>
<sequence length="125" mass="14614">IIKLLDIVNPGKLRENIQHRFTIDEINSLLPQIRCSPFRDSIFRVFSSQRDNRLSLEDILDLCSAFSKHCPHNVRAAWAFYIFDFDGDNQISLDDLIEAVHKLTWTDQDEHESIDKAEAERIARM</sequence>
<evidence type="ECO:0000256" key="1">
    <source>
        <dbReference type="ARBA" id="ARBA00022723"/>
    </source>
</evidence>
<keyword evidence="3" id="KW-0106">Calcium</keyword>
<dbReference type="AlphaFoldDB" id="A0A6V7HMQ2"/>
<protein>
    <recommendedName>
        <fullName evidence="5">EF-hand domain-containing protein</fullName>
    </recommendedName>
</protein>
<dbReference type="Pfam" id="PF13833">
    <property type="entry name" value="EF-hand_8"/>
    <property type="match status" value="1"/>
</dbReference>
<dbReference type="SUPFAM" id="SSF47473">
    <property type="entry name" value="EF-hand"/>
    <property type="match status" value="1"/>
</dbReference>
<evidence type="ECO:0000313" key="6">
    <source>
        <dbReference type="EMBL" id="CAD1481283.1"/>
    </source>
</evidence>
<dbReference type="PANTHER" id="PTHR45791:SF9">
    <property type="entry name" value="FREQUENIN-1-LIKE PROTEIN"/>
    <property type="match status" value="1"/>
</dbReference>
<evidence type="ECO:0000256" key="2">
    <source>
        <dbReference type="ARBA" id="ARBA00022737"/>
    </source>
</evidence>
<reference evidence="6" key="1">
    <citation type="submission" date="2020-07" db="EMBL/GenBank/DDBJ databases">
        <authorList>
            <person name="Nazaruddin N."/>
        </authorList>
    </citation>
    <scope>NUCLEOTIDE SEQUENCE</scope>
</reference>
<keyword evidence="7" id="KW-1185">Reference proteome</keyword>
<feature type="domain" description="EF-hand" evidence="5">
    <location>
        <begin position="71"/>
        <end position="106"/>
    </location>
</feature>
<dbReference type="InterPro" id="IPR018247">
    <property type="entry name" value="EF_Hand_1_Ca_BS"/>
</dbReference>
<gene>
    <name evidence="6" type="ORF">MHI_LOCUS999264</name>
</gene>
<dbReference type="InterPro" id="IPR011992">
    <property type="entry name" value="EF-hand-dom_pair"/>
</dbReference>
<dbReference type="PANTHER" id="PTHR45791">
    <property type="entry name" value="CALCIUM AND INTEGRIN BINDING FAMILY MEMBER 2"/>
    <property type="match status" value="1"/>
</dbReference>
<comment type="caution">
    <text evidence="6">The sequence shown here is derived from an EMBL/GenBank/DDBJ whole genome shotgun (WGS) entry which is preliminary data.</text>
</comment>
<dbReference type="GO" id="GO:0000287">
    <property type="term" value="F:magnesium ion binding"/>
    <property type="evidence" value="ECO:0007669"/>
    <property type="project" value="TreeGrafter"/>
</dbReference>
<evidence type="ECO:0000256" key="3">
    <source>
        <dbReference type="ARBA" id="ARBA00022837"/>
    </source>
</evidence>
<dbReference type="InterPro" id="IPR051433">
    <property type="entry name" value="CIBP"/>
</dbReference>
<evidence type="ECO:0000256" key="4">
    <source>
        <dbReference type="ARBA" id="ARBA00022842"/>
    </source>
</evidence>
<dbReference type="EMBL" id="CAJDYZ010013705">
    <property type="protein sequence ID" value="CAD1481283.1"/>
    <property type="molecule type" value="Genomic_DNA"/>
</dbReference>
<dbReference type="PROSITE" id="PS00018">
    <property type="entry name" value="EF_HAND_1"/>
    <property type="match status" value="1"/>
</dbReference>
<evidence type="ECO:0000259" key="5">
    <source>
        <dbReference type="PROSITE" id="PS50222"/>
    </source>
</evidence>
<dbReference type="GO" id="GO:0005509">
    <property type="term" value="F:calcium ion binding"/>
    <property type="evidence" value="ECO:0007669"/>
    <property type="project" value="InterPro"/>
</dbReference>
<evidence type="ECO:0000313" key="7">
    <source>
        <dbReference type="Proteomes" id="UP000752696"/>
    </source>
</evidence>
<organism evidence="6 7">
    <name type="scientific">Heterotrigona itama</name>
    <dbReference type="NCBI Taxonomy" id="395501"/>
    <lineage>
        <taxon>Eukaryota</taxon>
        <taxon>Metazoa</taxon>
        <taxon>Ecdysozoa</taxon>
        <taxon>Arthropoda</taxon>
        <taxon>Hexapoda</taxon>
        <taxon>Insecta</taxon>
        <taxon>Pterygota</taxon>
        <taxon>Neoptera</taxon>
        <taxon>Endopterygota</taxon>
        <taxon>Hymenoptera</taxon>
        <taxon>Apocrita</taxon>
        <taxon>Aculeata</taxon>
        <taxon>Apoidea</taxon>
        <taxon>Anthophila</taxon>
        <taxon>Apidae</taxon>
        <taxon>Heterotrigona</taxon>
    </lineage>
</organism>
<name>A0A6V7HMQ2_9HYME</name>
<dbReference type="Gene3D" id="1.10.238.10">
    <property type="entry name" value="EF-hand"/>
    <property type="match status" value="2"/>
</dbReference>
<feature type="non-terminal residue" evidence="6">
    <location>
        <position position="125"/>
    </location>
</feature>
<accession>A0A6V7HMQ2</accession>
<dbReference type="Proteomes" id="UP000752696">
    <property type="component" value="Unassembled WGS sequence"/>
</dbReference>
<proteinExistence type="predicted"/>
<keyword evidence="1" id="KW-0479">Metal-binding</keyword>
<dbReference type="InterPro" id="IPR002048">
    <property type="entry name" value="EF_hand_dom"/>
</dbReference>
<keyword evidence="2" id="KW-0677">Repeat</keyword>
<feature type="non-terminal residue" evidence="6">
    <location>
        <position position="1"/>
    </location>
</feature>
<dbReference type="PROSITE" id="PS50222">
    <property type="entry name" value="EF_HAND_2"/>
    <property type="match status" value="1"/>
</dbReference>